<dbReference type="AlphaFoldDB" id="F4L041"/>
<keyword evidence="1" id="KW-0732">Signal</keyword>
<sequence>MKTHFIQPACLLILFFYSMISHTQNIAPAILQKQWSASWITVPDAPSNAYGVYLFRKNLDLSSKPATFVIHISADNRYKLFVNEKLVSLGPARGDLNHWQFETVDLAPYLQSGKNIIAAQVWNEAEWRPEAQISLQTGFIVQAANDAAKEINTNSSWKCQRDSSYSPLRVTMATYYVSGPGELVQLAKQAKNWHSLDFPETGWKNAKSIFPGNPKNILGQYGTPNAWMLVPSTLPQMELKPERFAKVASAAGLELPAGFPNTKMEVRIPANTVATILLDQNYLTNAYPALQFSGGKDGSISLMYAEALFTKFPDKGNRNEVAGKQVIGRKDSLLLDGSSNQTYTTLAYRTYRYVQLRIITKGEALILHDVFGNFTGYPFQFNAELKTEHPEINNMLEIGWRTARLCAVETYMDCPYYEQLQYIGDARIQALVSLYNSGDDRLLRQALNQMDQSRQPEGVTFSRHPSYTPQYIPTFSLWYIGMLHDYSRYGKDLLFVKNKLSGTRQILDYFRGFQAADGSLHNVPYWMFTDWVTAKDWVAGRGPLSQDGSSAMLDLQLLWAYQLAADLESKIGMKEYAAIYQAQALQLKKTIQSKYWDVGKNLYADRREKDLFSQHTNALAILTGMLEPVKLPALGQKLLNDANLAPASIYFKYYLHQALVKAGMGNDYLKWLDKWRENIQMGLSTWAETSEISTTRSDCHAWGASPNIEFFRTILGIDSDGLNFSKVKIQPHLGDLKNISGKIPHPNGTLSTSYRWLQNKWEIQVDLPSKTSGTLVWKGKILPLKEGVNKFSL</sequence>
<dbReference type="InterPro" id="IPR008979">
    <property type="entry name" value="Galactose-bd-like_sf"/>
</dbReference>
<dbReference type="STRING" id="760192.Halhy_4922"/>
<evidence type="ECO:0000259" key="2">
    <source>
        <dbReference type="Pfam" id="PF08531"/>
    </source>
</evidence>
<accession>F4L041</accession>
<dbReference type="PANTHER" id="PTHR34987">
    <property type="entry name" value="C, PUTATIVE (AFU_ORTHOLOGUE AFUA_3G02880)-RELATED"/>
    <property type="match status" value="1"/>
</dbReference>
<dbReference type="InterPro" id="IPR012341">
    <property type="entry name" value="6hp_glycosidase-like_sf"/>
</dbReference>
<dbReference type="Gene3D" id="1.50.10.10">
    <property type="match status" value="1"/>
</dbReference>
<dbReference type="SUPFAM" id="SSF49785">
    <property type="entry name" value="Galactose-binding domain-like"/>
    <property type="match status" value="1"/>
</dbReference>
<dbReference type="GO" id="GO:0005975">
    <property type="term" value="P:carbohydrate metabolic process"/>
    <property type="evidence" value="ECO:0007669"/>
    <property type="project" value="InterPro"/>
</dbReference>
<dbReference type="HOGENOM" id="CLU_009782_0_0_10"/>
<dbReference type="eggNOG" id="COG3408">
    <property type="taxonomic scope" value="Bacteria"/>
</dbReference>
<name>F4L041_HALH1</name>
<dbReference type="InterPro" id="IPR008928">
    <property type="entry name" value="6-hairpin_glycosidase_sf"/>
</dbReference>
<feature type="signal peptide" evidence="1">
    <location>
        <begin position="1"/>
        <end position="23"/>
    </location>
</feature>
<dbReference type="PANTHER" id="PTHR34987:SF2">
    <property type="entry name" value="B, PUTATIVE (AFU_ORTHOLOGUE AFUA_7G05040)-RELATED"/>
    <property type="match status" value="1"/>
</dbReference>
<dbReference type="EMBL" id="CP002691">
    <property type="protein sequence ID" value="AEE52750.1"/>
    <property type="molecule type" value="Genomic_DNA"/>
</dbReference>
<dbReference type="Gene3D" id="2.60.420.10">
    <property type="entry name" value="Maltose phosphorylase, domain 3"/>
    <property type="match status" value="1"/>
</dbReference>
<dbReference type="Pfam" id="PF17389">
    <property type="entry name" value="Bac_rhamnosid6H"/>
    <property type="match status" value="1"/>
</dbReference>
<dbReference type="InterPro" id="IPR013737">
    <property type="entry name" value="Bac_rhamnosid_N"/>
</dbReference>
<evidence type="ECO:0000313" key="5">
    <source>
        <dbReference type="Proteomes" id="UP000008461"/>
    </source>
</evidence>
<feature type="domain" description="Alpha-L-rhamnosidase six-hairpin glycosidase" evidence="3">
    <location>
        <begin position="383"/>
        <end position="707"/>
    </location>
</feature>
<dbReference type="KEGG" id="hhy:Halhy_4922"/>
<evidence type="ECO:0000313" key="4">
    <source>
        <dbReference type="EMBL" id="AEE52750.1"/>
    </source>
</evidence>
<dbReference type="OrthoDB" id="9815108at2"/>
<dbReference type="Pfam" id="PF08531">
    <property type="entry name" value="Bac_rhamnosid_N"/>
    <property type="match status" value="1"/>
</dbReference>
<dbReference type="Proteomes" id="UP000008461">
    <property type="component" value="Chromosome"/>
</dbReference>
<feature type="chain" id="PRO_5003312356" evidence="1">
    <location>
        <begin position="24"/>
        <end position="793"/>
    </location>
</feature>
<gene>
    <name evidence="4" type="ordered locus">Halhy_4922</name>
</gene>
<feature type="domain" description="Bacterial alpha-L-rhamnosidase N-terminal" evidence="2">
    <location>
        <begin position="66"/>
        <end position="208"/>
    </location>
</feature>
<dbReference type="Gene3D" id="2.60.120.260">
    <property type="entry name" value="Galactose-binding domain-like"/>
    <property type="match status" value="1"/>
</dbReference>
<evidence type="ECO:0000256" key="1">
    <source>
        <dbReference type="SAM" id="SignalP"/>
    </source>
</evidence>
<dbReference type="RefSeq" id="WP_013767286.1">
    <property type="nucleotide sequence ID" value="NC_015510.1"/>
</dbReference>
<proteinExistence type="predicted"/>
<reference evidence="4 5" key="1">
    <citation type="journal article" date="2011" name="Stand. Genomic Sci.">
        <title>Complete genome sequence of Haliscomenobacter hydrossis type strain (O).</title>
        <authorList>
            <consortium name="US DOE Joint Genome Institute (JGI-PGF)"/>
            <person name="Daligault H."/>
            <person name="Lapidus A."/>
            <person name="Zeytun A."/>
            <person name="Nolan M."/>
            <person name="Lucas S."/>
            <person name="Del Rio T.G."/>
            <person name="Tice H."/>
            <person name="Cheng J.F."/>
            <person name="Tapia R."/>
            <person name="Han C."/>
            <person name="Goodwin L."/>
            <person name="Pitluck S."/>
            <person name="Liolios K."/>
            <person name="Pagani I."/>
            <person name="Ivanova N."/>
            <person name="Huntemann M."/>
            <person name="Mavromatis K."/>
            <person name="Mikhailova N."/>
            <person name="Pati A."/>
            <person name="Chen A."/>
            <person name="Palaniappan K."/>
            <person name="Land M."/>
            <person name="Hauser L."/>
            <person name="Brambilla E.M."/>
            <person name="Rohde M."/>
            <person name="Verbarg S."/>
            <person name="Goker M."/>
            <person name="Bristow J."/>
            <person name="Eisen J.A."/>
            <person name="Markowitz V."/>
            <person name="Hugenholtz P."/>
            <person name="Kyrpides N.C."/>
            <person name="Klenk H.P."/>
            <person name="Woyke T."/>
        </authorList>
    </citation>
    <scope>NUCLEOTIDE SEQUENCE [LARGE SCALE GENOMIC DNA]</scope>
    <source>
        <strain evidence="5">ATCC 27775 / DSM 1100 / LMG 10767 / O</strain>
    </source>
</reference>
<reference key="2">
    <citation type="submission" date="2011-04" db="EMBL/GenBank/DDBJ databases">
        <title>Complete sequence of chromosome of Haliscomenobacter hydrossis DSM 1100.</title>
        <authorList>
            <consortium name="US DOE Joint Genome Institute (JGI-PGF)"/>
            <person name="Lucas S."/>
            <person name="Han J."/>
            <person name="Lapidus A."/>
            <person name="Bruce D."/>
            <person name="Goodwin L."/>
            <person name="Pitluck S."/>
            <person name="Peters L."/>
            <person name="Kyrpides N."/>
            <person name="Mavromatis K."/>
            <person name="Ivanova N."/>
            <person name="Ovchinnikova G."/>
            <person name="Pagani I."/>
            <person name="Daligault H."/>
            <person name="Detter J.C."/>
            <person name="Han C."/>
            <person name="Land M."/>
            <person name="Hauser L."/>
            <person name="Markowitz V."/>
            <person name="Cheng J.-F."/>
            <person name="Hugenholtz P."/>
            <person name="Woyke T."/>
            <person name="Wu D."/>
            <person name="Verbarg S."/>
            <person name="Frueling A."/>
            <person name="Brambilla E."/>
            <person name="Klenk H.-P."/>
            <person name="Eisen J.A."/>
        </authorList>
    </citation>
    <scope>NUCLEOTIDE SEQUENCE</scope>
    <source>
        <strain>DSM 1100</strain>
    </source>
</reference>
<organism evidence="4 5">
    <name type="scientific">Haliscomenobacter hydrossis (strain ATCC 27775 / DSM 1100 / LMG 10767 / O)</name>
    <dbReference type="NCBI Taxonomy" id="760192"/>
    <lineage>
        <taxon>Bacteria</taxon>
        <taxon>Pseudomonadati</taxon>
        <taxon>Bacteroidota</taxon>
        <taxon>Saprospiria</taxon>
        <taxon>Saprospirales</taxon>
        <taxon>Haliscomenobacteraceae</taxon>
        <taxon>Haliscomenobacter</taxon>
    </lineage>
</organism>
<dbReference type="SUPFAM" id="SSF48208">
    <property type="entry name" value="Six-hairpin glycosidases"/>
    <property type="match status" value="1"/>
</dbReference>
<protein>
    <submittedName>
        <fullName evidence="4">Alpha-L-rhamnosidase</fullName>
    </submittedName>
</protein>
<keyword evidence="5" id="KW-1185">Reference proteome</keyword>
<evidence type="ECO:0000259" key="3">
    <source>
        <dbReference type="Pfam" id="PF17389"/>
    </source>
</evidence>
<dbReference type="InterPro" id="IPR035396">
    <property type="entry name" value="Bac_rhamnosid6H"/>
</dbReference>